<dbReference type="InterPro" id="IPR001781">
    <property type="entry name" value="Znf_LIM"/>
</dbReference>
<reference evidence="9" key="1">
    <citation type="submission" date="2025-08" db="UniProtKB">
        <authorList>
            <consortium name="Ensembl"/>
        </authorList>
    </citation>
    <scope>IDENTIFICATION</scope>
</reference>
<dbReference type="AlphaFoldDB" id="A0A8D2Q4Q9"/>
<sequence>MNYFKPPDSSNMAHVLLLCPTHTHTPHSFPLALFYPILETTWQYLKTPGYWPGLFKKIQEARTYKPRYFGSVSSQQKTPRMPNWGGGAKCGACDKTVYHAEEIQCNGRSFHKTCFHCMACRKALDSTTVAAHESEIYCKTCYGRKYGPKGIGYGQGAGCLSTDTGEHLGLDLHHSPKPARPSTPTNPSKFAKKFGDVDKCPRCGKSVYAAEKIMGGGKPWHKTCFRCAICGKSLESTNVTDKEGEIYCKVCYAKNFGPKGIGFGGLTQVEKLETLTSIMEFVTRPYNSCCFAA</sequence>
<comment type="subcellular location">
    <subcellularLocation>
        <location evidence="1">Nucleus</location>
    </subcellularLocation>
</comment>
<evidence type="ECO:0000256" key="7">
    <source>
        <dbReference type="PROSITE-ProRule" id="PRU00125"/>
    </source>
</evidence>
<dbReference type="PANTHER" id="PTHR24215:SF1">
    <property type="entry name" value="CYSTEINE AND GLYCINE-RICH PROTEIN 3"/>
    <property type="match status" value="1"/>
</dbReference>
<evidence type="ECO:0000256" key="6">
    <source>
        <dbReference type="ARBA" id="ARBA00023242"/>
    </source>
</evidence>
<dbReference type="SMART" id="SM00132">
    <property type="entry name" value="LIM"/>
    <property type="match status" value="2"/>
</dbReference>
<dbReference type="PROSITE" id="PS00478">
    <property type="entry name" value="LIM_DOMAIN_1"/>
    <property type="match status" value="1"/>
</dbReference>
<feature type="domain" description="LIM zinc-binding" evidence="8">
    <location>
        <begin position="198"/>
        <end position="258"/>
    </location>
</feature>
<evidence type="ECO:0000259" key="8">
    <source>
        <dbReference type="PROSITE" id="PS50023"/>
    </source>
</evidence>
<dbReference type="SUPFAM" id="SSF57716">
    <property type="entry name" value="Glucocorticoid receptor-like (DNA-binding domain)"/>
    <property type="match status" value="4"/>
</dbReference>
<keyword evidence="3" id="KW-0677">Repeat</keyword>
<dbReference type="CDD" id="cd09481">
    <property type="entry name" value="LIM1_CRP3"/>
    <property type="match status" value="1"/>
</dbReference>
<dbReference type="GO" id="GO:0030018">
    <property type="term" value="C:Z disc"/>
    <property type="evidence" value="ECO:0007669"/>
    <property type="project" value="TreeGrafter"/>
</dbReference>
<evidence type="ECO:0000256" key="2">
    <source>
        <dbReference type="ARBA" id="ARBA00022723"/>
    </source>
</evidence>
<dbReference type="Pfam" id="PF00412">
    <property type="entry name" value="LIM"/>
    <property type="match status" value="2"/>
</dbReference>
<evidence type="ECO:0000256" key="5">
    <source>
        <dbReference type="ARBA" id="ARBA00023038"/>
    </source>
</evidence>
<dbReference type="Ensembl" id="ENSVKKT00000019910.1">
    <property type="protein sequence ID" value="ENSVKKP00000019432.1"/>
    <property type="gene ID" value="ENSVKKG00000013176.1"/>
</dbReference>
<dbReference type="GO" id="GO:0005634">
    <property type="term" value="C:nucleus"/>
    <property type="evidence" value="ECO:0007669"/>
    <property type="project" value="UniProtKB-SubCell"/>
</dbReference>
<protein>
    <submittedName>
        <fullName evidence="9">Cysteine and glycine rich protein 3</fullName>
    </submittedName>
</protein>
<dbReference type="Gene3D" id="2.10.110.10">
    <property type="entry name" value="Cysteine Rich Protein"/>
    <property type="match status" value="2"/>
</dbReference>
<dbReference type="GO" id="GO:0046872">
    <property type="term" value="F:metal ion binding"/>
    <property type="evidence" value="ECO:0007669"/>
    <property type="project" value="UniProtKB-KW"/>
</dbReference>
<organism evidence="9 10">
    <name type="scientific">Varanus komodoensis</name>
    <name type="common">Komodo dragon</name>
    <dbReference type="NCBI Taxonomy" id="61221"/>
    <lineage>
        <taxon>Eukaryota</taxon>
        <taxon>Metazoa</taxon>
        <taxon>Chordata</taxon>
        <taxon>Craniata</taxon>
        <taxon>Vertebrata</taxon>
        <taxon>Euteleostomi</taxon>
        <taxon>Lepidosauria</taxon>
        <taxon>Squamata</taxon>
        <taxon>Bifurcata</taxon>
        <taxon>Unidentata</taxon>
        <taxon>Episquamata</taxon>
        <taxon>Toxicofera</taxon>
        <taxon>Anguimorpha</taxon>
        <taxon>Paleoanguimorpha</taxon>
        <taxon>Varanoidea</taxon>
        <taxon>Varanidae</taxon>
        <taxon>Varanus</taxon>
    </lineage>
</organism>
<dbReference type="OMA" id="TCYGRRY"/>
<dbReference type="CDD" id="cd09482">
    <property type="entry name" value="LIM2_CRP3"/>
    <property type="match status" value="1"/>
</dbReference>
<dbReference type="GO" id="GO:0060048">
    <property type="term" value="P:cardiac muscle contraction"/>
    <property type="evidence" value="ECO:0007669"/>
    <property type="project" value="TreeGrafter"/>
</dbReference>
<keyword evidence="10" id="KW-1185">Reference proteome</keyword>
<evidence type="ECO:0000256" key="4">
    <source>
        <dbReference type="ARBA" id="ARBA00022833"/>
    </source>
</evidence>
<dbReference type="GO" id="GO:0008307">
    <property type="term" value="F:structural constituent of muscle"/>
    <property type="evidence" value="ECO:0007669"/>
    <property type="project" value="TreeGrafter"/>
</dbReference>
<reference evidence="9" key="2">
    <citation type="submission" date="2025-09" db="UniProtKB">
        <authorList>
            <consortium name="Ensembl"/>
        </authorList>
    </citation>
    <scope>IDENTIFICATION</scope>
</reference>
<keyword evidence="5 7" id="KW-0440">LIM domain</keyword>
<accession>A0A8D2Q4Q9</accession>
<dbReference type="GO" id="GO:0060537">
    <property type="term" value="P:muscle tissue development"/>
    <property type="evidence" value="ECO:0007669"/>
    <property type="project" value="TreeGrafter"/>
</dbReference>
<dbReference type="Proteomes" id="UP000694545">
    <property type="component" value="Unplaced"/>
</dbReference>
<proteinExistence type="predicted"/>
<feature type="domain" description="LIM zinc-binding" evidence="8">
    <location>
        <begin position="88"/>
        <end position="148"/>
    </location>
</feature>
<name>A0A8D2Q4Q9_VARKO</name>
<evidence type="ECO:0000256" key="1">
    <source>
        <dbReference type="ARBA" id="ARBA00004123"/>
    </source>
</evidence>
<dbReference type="GO" id="GO:0045214">
    <property type="term" value="P:sarcomere organization"/>
    <property type="evidence" value="ECO:0007669"/>
    <property type="project" value="TreeGrafter"/>
</dbReference>
<evidence type="ECO:0000313" key="10">
    <source>
        <dbReference type="Proteomes" id="UP000694545"/>
    </source>
</evidence>
<dbReference type="PANTHER" id="PTHR24215">
    <property type="entry name" value="RHO-GTPASE-ACTIVATING PROTEIN LRG1"/>
    <property type="match status" value="1"/>
</dbReference>
<keyword evidence="2 7" id="KW-0479">Metal-binding</keyword>
<evidence type="ECO:0000256" key="3">
    <source>
        <dbReference type="ARBA" id="ARBA00022737"/>
    </source>
</evidence>
<dbReference type="FunFam" id="2.10.110.10:FF:000001">
    <property type="entry name" value="Cysteine and glycine-rich protein 1"/>
    <property type="match status" value="2"/>
</dbReference>
<keyword evidence="6" id="KW-0539">Nucleus</keyword>
<keyword evidence="4 7" id="KW-0862">Zinc</keyword>
<dbReference type="PROSITE" id="PS50023">
    <property type="entry name" value="LIM_DOMAIN_2"/>
    <property type="match status" value="2"/>
</dbReference>
<dbReference type="GO" id="GO:0042805">
    <property type="term" value="F:actinin binding"/>
    <property type="evidence" value="ECO:0007669"/>
    <property type="project" value="TreeGrafter"/>
</dbReference>
<evidence type="ECO:0000313" key="9">
    <source>
        <dbReference type="Ensembl" id="ENSVKKP00000019432.1"/>
    </source>
</evidence>